<dbReference type="CDD" id="cd04077">
    <property type="entry name" value="Peptidases_S8_PCSK9_ProteinaseK_like"/>
    <property type="match status" value="1"/>
</dbReference>
<name>A0A9P4J4D5_9PEZI</name>
<evidence type="ECO:0000313" key="10">
    <source>
        <dbReference type="EMBL" id="KAF2152193.1"/>
    </source>
</evidence>
<organism evidence="10 11">
    <name type="scientific">Myriangium duriaei CBS 260.36</name>
    <dbReference type="NCBI Taxonomy" id="1168546"/>
    <lineage>
        <taxon>Eukaryota</taxon>
        <taxon>Fungi</taxon>
        <taxon>Dikarya</taxon>
        <taxon>Ascomycota</taxon>
        <taxon>Pezizomycotina</taxon>
        <taxon>Dothideomycetes</taxon>
        <taxon>Dothideomycetidae</taxon>
        <taxon>Myriangiales</taxon>
        <taxon>Myriangiaceae</taxon>
        <taxon>Myriangium</taxon>
    </lineage>
</organism>
<evidence type="ECO:0000256" key="7">
    <source>
        <dbReference type="SAM" id="SignalP"/>
    </source>
</evidence>
<keyword evidence="11" id="KW-1185">Reference proteome</keyword>
<dbReference type="InterPro" id="IPR000209">
    <property type="entry name" value="Peptidase_S8/S53_dom"/>
</dbReference>
<dbReference type="AlphaFoldDB" id="A0A9P4J4D5"/>
<dbReference type="OrthoDB" id="206201at2759"/>
<comment type="similarity">
    <text evidence="1 6">Belongs to the peptidase S8 family.</text>
</comment>
<dbReference type="InterPro" id="IPR050131">
    <property type="entry name" value="Peptidase_S8_subtilisin-like"/>
</dbReference>
<dbReference type="InterPro" id="IPR034193">
    <property type="entry name" value="PCSK9_ProteinaseK-like"/>
</dbReference>
<dbReference type="PANTHER" id="PTHR43806">
    <property type="entry name" value="PEPTIDASE S8"/>
    <property type="match status" value="1"/>
</dbReference>
<evidence type="ECO:0000256" key="5">
    <source>
        <dbReference type="ARBA" id="ARBA00022825"/>
    </source>
</evidence>
<evidence type="ECO:0000256" key="1">
    <source>
        <dbReference type="ARBA" id="ARBA00011073"/>
    </source>
</evidence>
<dbReference type="GO" id="GO:0006508">
    <property type="term" value="P:proteolysis"/>
    <property type="evidence" value="ECO:0007669"/>
    <property type="project" value="UniProtKB-KW"/>
</dbReference>
<evidence type="ECO:0000259" key="9">
    <source>
        <dbReference type="Pfam" id="PF05922"/>
    </source>
</evidence>
<dbReference type="InterPro" id="IPR010259">
    <property type="entry name" value="S8pro/Inhibitor_I9"/>
</dbReference>
<dbReference type="Pfam" id="PF00082">
    <property type="entry name" value="Peptidase_S8"/>
    <property type="match status" value="1"/>
</dbReference>
<dbReference type="Gene3D" id="3.30.70.80">
    <property type="entry name" value="Peptidase S8 propeptide/proteinase inhibitor I9"/>
    <property type="match status" value="1"/>
</dbReference>
<dbReference type="Proteomes" id="UP000799439">
    <property type="component" value="Unassembled WGS sequence"/>
</dbReference>
<feature type="active site" description="Charge relay system" evidence="6">
    <location>
        <position position="335"/>
    </location>
</feature>
<feature type="signal peptide" evidence="7">
    <location>
        <begin position="1"/>
        <end position="17"/>
    </location>
</feature>
<gene>
    <name evidence="10" type="ORF">K461DRAFT_306285</name>
</gene>
<feature type="active site" description="Charge relay system" evidence="6">
    <location>
        <position position="179"/>
    </location>
</feature>
<feature type="active site" description="Charge relay system" evidence="6">
    <location>
        <position position="147"/>
    </location>
</feature>
<reference evidence="10" key="1">
    <citation type="journal article" date="2020" name="Stud. Mycol.">
        <title>101 Dothideomycetes genomes: a test case for predicting lifestyles and emergence of pathogens.</title>
        <authorList>
            <person name="Haridas S."/>
            <person name="Albert R."/>
            <person name="Binder M."/>
            <person name="Bloem J."/>
            <person name="Labutti K."/>
            <person name="Salamov A."/>
            <person name="Andreopoulos B."/>
            <person name="Baker S."/>
            <person name="Barry K."/>
            <person name="Bills G."/>
            <person name="Bluhm B."/>
            <person name="Cannon C."/>
            <person name="Castanera R."/>
            <person name="Culley D."/>
            <person name="Daum C."/>
            <person name="Ezra D."/>
            <person name="Gonzalez J."/>
            <person name="Henrissat B."/>
            <person name="Kuo A."/>
            <person name="Liang C."/>
            <person name="Lipzen A."/>
            <person name="Lutzoni F."/>
            <person name="Magnuson J."/>
            <person name="Mondo S."/>
            <person name="Nolan M."/>
            <person name="Ohm R."/>
            <person name="Pangilinan J."/>
            <person name="Park H.-J."/>
            <person name="Ramirez L."/>
            <person name="Alfaro M."/>
            <person name="Sun H."/>
            <person name="Tritt A."/>
            <person name="Yoshinaga Y."/>
            <person name="Zwiers L.-H."/>
            <person name="Turgeon B."/>
            <person name="Goodwin S."/>
            <person name="Spatafora J."/>
            <person name="Crous P."/>
            <person name="Grigoriev I."/>
        </authorList>
    </citation>
    <scope>NUCLEOTIDE SEQUENCE</scope>
    <source>
        <strain evidence="10">CBS 260.36</strain>
    </source>
</reference>
<dbReference type="SUPFAM" id="SSF52743">
    <property type="entry name" value="Subtilisin-like"/>
    <property type="match status" value="1"/>
</dbReference>
<evidence type="ECO:0000259" key="8">
    <source>
        <dbReference type="Pfam" id="PF00082"/>
    </source>
</evidence>
<feature type="chain" id="PRO_5040458691" evidence="7">
    <location>
        <begin position="18"/>
        <end position="395"/>
    </location>
</feature>
<evidence type="ECO:0000313" key="11">
    <source>
        <dbReference type="Proteomes" id="UP000799439"/>
    </source>
</evidence>
<dbReference type="InterPro" id="IPR015500">
    <property type="entry name" value="Peptidase_S8_subtilisin-rel"/>
</dbReference>
<dbReference type="PROSITE" id="PS00136">
    <property type="entry name" value="SUBTILASE_ASP"/>
    <property type="match status" value="1"/>
</dbReference>
<dbReference type="EMBL" id="ML996086">
    <property type="protein sequence ID" value="KAF2152193.1"/>
    <property type="molecule type" value="Genomic_DNA"/>
</dbReference>
<keyword evidence="4 6" id="KW-0378">Hydrolase</keyword>
<proteinExistence type="inferred from homology"/>
<sequence>MLVFQIAVVLIRAQASALPHSFAVTQRLQDGCKDIIAENRSIIYLHNSNARASSGHPFRGVTHTYDSPGFRGYAGHFDTSVTARLEQDAEVDTVESDQISTVAGIVQQDHATLGLGQISSRNSALKDKPVYLYDESAGRGTFAYVVDTGINIKHQDFEGRAVLGFNIRKKSTYDDQIGHGTHVAGLIGSKTYGVAKETQLIAVKVFGRCMFNLVSWTIAGYQWAVNDIISRDRQSKAIINMSLYGPRSSALNQAVASAFNSGITTVTCAGNTGMDARHFSPASSEYAMTVASTSPEFQRPEWSNWGKVVDIFAPGVDISSTWKGARSTKNLTGTSMSSAYVAGLALYLKGLKALPNATATKECIQDLATRDIVANANGSANLFAYNGATSRLILP</sequence>
<dbReference type="PANTHER" id="PTHR43806:SF11">
    <property type="entry name" value="CEREVISIN-RELATED"/>
    <property type="match status" value="1"/>
</dbReference>
<feature type="domain" description="Peptidase S8/S53" evidence="8">
    <location>
        <begin position="139"/>
        <end position="372"/>
    </location>
</feature>
<evidence type="ECO:0000256" key="2">
    <source>
        <dbReference type="ARBA" id="ARBA00022670"/>
    </source>
</evidence>
<keyword evidence="2 6" id="KW-0645">Protease</keyword>
<dbReference type="InterPro" id="IPR036852">
    <property type="entry name" value="Peptidase_S8/S53_dom_sf"/>
</dbReference>
<accession>A0A9P4J4D5</accession>
<feature type="domain" description="Inhibitor I9" evidence="9">
    <location>
        <begin position="45"/>
        <end position="100"/>
    </location>
</feature>
<evidence type="ECO:0000256" key="6">
    <source>
        <dbReference type="PROSITE-ProRule" id="PRU01240"/>
    </source>
</evidence>
<dbReference type="Gene3D" id="3.40.50.200">
    <property type="entry name" value="Peptidase S8/S53 domain"/>
    <property type="match status" value="1"/>
</dbReference>
<evidence type="ECO:0000256" key="3">
    <source>
        <dbReference type="ARBA" id="ARBA00022729"/>
    </source>
</evidence>
<evidence type="ECO:0000256" key="4">
    <source>
        <dbReference type="ARBA" id="ARBA00022801"/>
    </source>
</evidence>
<dbReference type="FunFam" id="3.40.50.200:FF:000007">
    <property type="entry name" value="Subtilisin-like serine protease"/>
    <property type="match status" value="1"/>
</dbReference>
<dbReference type="InterPro" id="IPR023827">
    <property type="entry name" value="Peptidase_S8_Asp-AS"/>
</dbReference>
<keyword evidence="5 6" id="KW-0720">Serine protease</keyword>
<dbReference type="PRINTS" id="PR00723">
    <property type="entry name" value="SUBTILISIN"/>
</dbReference>
<dbReference type="PROSITE" id="PS51892">
    <property type="entry name" value="SUBTILASE"/>
    <property type="match status" value="1"/>
</dbReference>
<dbReference type="SUPFAM" id="SSF54897">
    <property type="entry name" value="Protease propeptides/inhibitors"/>
    <property type="match status" value="1"/>
</dbReference>
<dbReference type="Pfam" id="PF05922">
    <property type="entry name" value="Inhibitor_I9"/>
    <property type="match status" value="1"/>
</dbReference>
<dbReference type="InterPro" id="IPR037045">
    <property type="entry name" value="S8pro/Inhibitor_I9_sf"/>
</dbReference>
<keyword evidence="3 7" id="KW-0732">Signal</keyword>
<dbReference type="PROSITE" id="PS00137">
    <property type="entry name" value="SUBTILASE_HIS"/>
    <property type="match status" value="1"/>
</dbReference>
<dbReference type="GO" id="GO:0004252">
    <property type="term" value="F:serine-type endopeptidase activity"/>
    <property type="evidence" value="ECO:0007669"/>
    <property type="project" value="UniProtKB-UniRule"/>
</dbReference>
<dbReference type="InterPro" id="IPR022398">
    <property type="entry name" value="Peptidase_S8_His-AS"/>
</dbReference>
<comment type="caution">
    <text evidence="10">The sequence shown here is derived from an EMBL/GenBank/DDBJ whole genome shotgun (WGS) entry which is preliminary data.</text>
</comment>
<protein>
    <submittedName>
        <fullName evidence="10">Subtilisin-like protein</fullName>
    </submittedName>
</protein>